<dbReference type="InterPro" id="IPR009883">
    <property type="entry name" value="YgfX"/>
</dbReference>
<gene>
    <name evidence="2" type="ORF">GTU67_01930</name>
</gene>
<reference evidence="2 3" key="1">
    <citation type="submission" date="2020-08" db="EMBL/GenBank/DDBJ databases">
        <title>Paraeoetvoesia sp. YC-7-48 draft genome sequence.</title>
        <authorList>
            <person name="Yao L."/>
        </authorList>
    </citation>
    <scope>NUCLEOTIDE SEQUENCE [LARGE SCALE GENOMIC DNA]</scope>
    <source>
        <strain evidence="3">YC-7-48</strain>
    </source>
</reference>
<dbReference type="Pfam" id="PF07254">
    <property type="entry name" value="Cpta_toxin"/>
    <property type="match status" value="1"/>
</dbReference>
<evidence type="ECO:0000313" key="2">
    <source>
        <dbReference type="EMBL" id="MBC2768671.1"/>
    </source>
</evidence>
<protein>
    <submittedName>
        <fullName evidence="2">Uncharacterized protein</fullName>
    </submittedName>
</protein>
<keyword evidence="3" id="KW-1185">Reference proteome</keyword>
<dbReference type="Proteomes" id="UP000545386">
    <property type="component" value="Unassembled WGS sequence"/>
</dbReference>
<keyword evidence="1" id="KW-1133">Transmembrane helix</keyword>
<sequence length="153" mass="16440">MSAASNVFMACGPLSWRVRPSAGLLSFAALMVATATMALGLVHWALMPLVAAFLLVWRRTRAARALLARGQLAYTPAGWSYRANAGTPCAVSLSRAWLGPAFVTLGFQSQSSAGSVQAFEITLFKAGLGPRAWQRLCLLVTQDLQFYESRSSV</sequence>
<accession>A0A842HN23</accession>
<dbReference type="EMBL" id="JACJUU010000001">
    <property type="protein sequence ID" value="MBC2768671.1"/>
    <property type="molecule type" value="Genomic_DNA"/>
</dbReference>
<evidence type="ECO:0000313" key="3">
    <source>
        <dbReference type="Proteomes" id="UP000545386"/>
    </source>
</evidence>
<feature type="transmembrane region" description="Helical" evidence="1">
    <location>
        <begin position="24"/>
        <end position="57"/>
    </location>
</feature>
<keyword evidence="1" id="KW-0812">Transmembrane</keyword>
<dbReference type="AlphaFoldDB" id="A0A842HN23"/>
<proteinExistence type="predicted"/>
<evidence type="ECO:0000256" key="1">
    <source>
        <dbReference type="SAM" id="Phobius"/>
    </source>
</evidence>
<name>A0A842HN23_9BURK</name>
<dbReference type="RefSeq" id="WP_185778496.1">
    <property type="nucleotide sequence ID" value="NZ_JACJUU010000001.1"/>
</dbReference>
<comment type="caution">
    <text evidence="2">The sequence shown here is derived from an EMBL/GenBank/DDBJ whole genome shotgun (WGS) entry which is preliminary data.</text>
</comment>
<organism evidence="2 3">
    <name type="scientific">Pusillimonas minor</name>
    <dbReference type="NCBI Taxonomy" id="2697024"/>
    <lineage>
        <taxon>Bacteria</taxon>
        <taxon>Pseudomonadati</taxon>
        <taxon>Pseudomonadota</taxon>
        <taxon>Betaproteobacteria</taxon>
        <taxon>Burkholderiales</taxon>
        <taxon>Alcaligenaceae</taxon>
        <taxon>Pusillimonas</taxon>
    </lineage>
</organism>
<keyword evidence="1" id="KW-0472">Membrane</keyword>